<sequence>MTGQGRIAVVAGTRPEVIKLAPVVRRLGDDAEVVLTGQHHDPELLGQHLGSALPDTPVSMLAPLLEGSHRVGLWADQLTHRFRRVRPSAVVVQGDTDSVVAGAMAARAVGVPIVHVEAGLRSHDLSMPEEVNRRYLALVADVHCAPTFENERNLLAEGVGGDRILVTGNTIVEAVRESRRADVTDVDRWLPPGIPRGEYVLATIHRPENTDHETALRRALTGLAELDVPVVLAAHPRTRAAIERSGCSRLAARLVVRTPPDHGLFLTLAEHARLVVSDSGGVQEESTVLGFPLVTVRRNTERPESLAAGFNRLVTPLDDLGAVANAMLRDPNLRERLRRQPSPYGDGHASDRIAQICRDGVLPAWTAA</sequence>
<evidence type="ECO:0000313" key="3">
    <source>
        <dbReference type="EMBL" id="MBA8990856.1"/>
    </source>
</evidence>
<evidence type="ECO:0000313" key="4">
    <source>
        <dbReference type="Proteomes" id="UP000590225"/>
    </source>
</evidence>
<protein>
    <submittedName>
        <fullName evidence="3">UDP-N-acetylglucosamine 2-epimerase (Non-hydrolyzing)</fullName>
        <ecNumber evidence="3">5.1.3.14</ecNumber>
    </submittedName>
</protein>
<dbReference type="NCBIfam" id="TIGR00236">
    <property type="entry name" value="wecB"/>
    <property type="match status" value="1"/>
</dbReference>
<dbReference type="Proteomes" id="UP000590225">
    <property type="component" value="Unassembled WGS sequence"/>
</dbReference>
<dbReference type="InterPro" id="IPR003331">
    <property type="entry name" value="UDP_GlcNAc_Epimerase_2_dom"/>
</dbReference>
<evidence type="ECO:0000259" key="2">
    <source>
        <dbReference type="Pfam" id="PF02350"/>
    </source>
</evidence>
<dbReference type="PANTHER" id="PTHR43174">
    <property type="entry name" value="UDP-N-ACETYLGLUCOSAMINE 2-EPIMERASE"/>
    <property type="match status" value="1"/>
</dbReference>
<dbReference type="InterPro" id="IPR029767">
    <property type="entry name" value="WecB-like"/>
</dbReference>
<comment type="similarity">
    <text evidence="1">Belongs to the UDP-N-acetylglucosamine 2-epimerase family.</text>
</comment>
<evidence type="ECO:0000256" key="1">
    <source>
        <dbReference type="RuleBase" id="RU003513"/>
    </source>
</evidence>
<dbReference type="SUPFAM" id="SSF53756">
    <property type="entry name" value="UDP-Glycosyltransferase/glycogen phosphorylase"/>
    <property type="match status" value="1"/>
</dbReference>
<keyword evidence="1 3" id="KW-0413">Isomerase</keyword>
<dbReference type="Pfam" id="PF02350">
    <property type="entry name" value="Epimerase_2"/>
    <property type="match status" value="1"/>
</dbReference>
<gene>
    <name evidence="3" type="ORF">FHW23_002121</name>
</gene>
<organism evidence="3 4">
    <name type="scientific">Curtobacterium pusillum</name>
    <dbReference type="NCBI Taxonomy" id="69373"/>
    <lineage>
        <taxon>Bacteria</taxon>
        <taxon>Bacillati</taxon>
        <taxon>Actinomycetota</taxon>
        <taxon>Actinomycetes</taxon>
        <taxon>Micrococcales</taxon>
        <taxon>Microbacteriaceae</taxon>
        <taxon>Curtobacterium</taxon>
    </lineage>
</organism>
<proteinExistence type="inferred from homology"/>
<feature type="domain" description="UDP-N-acetylglucosamine 2-epimerase" evidence="2">
    <location>
        <begin position="30"/>
        <end position="356"/>
    </location>
</feature>
<dbReference type="Gene3D" id="3.40.50.2000">
    <property type="entry name" value="Glycogen Phosphorylase B"/>
    <property type="match status" value="2"/>
</dbReference>
<reference evidence="3 4" key="1">
    <citation type="submission" date="2020-07" db="EMBL/GenBank/DDBJ databases">
        <title>Above-ground endophytic microbial communities from plants in different locations in the United States.</title>
        <authorList>
            <person name="Frank C."/>
        </authorList>
    </citation>
    <scope>NUCLEOTIDE SEQUENCE [LARGE SCALE GENOMIC DNA]</scope>
    <source>
        <strain evidence="3 4">WPL5_2</strain>
    </source>
</reference>
<dbReference type="RefSeq" id="WP_220479664.1">
    <property type="nucleotide sequence ID" value="NZ_JACGXP010000003.1"/>
</dbReference>
<comment type="caution">
    <text evidence="3">The sequence shown here is derived from an EMBL/GenBank/DDBJ whole genome shotgun (WGS) entry which is preliminary data.</text>
</comment>
<dbReference type="GO" id="GO:0008761">
    <property type="term" value="F:UDP-N-acetylglucosamine 2-epimerase activity"/>
    <property type="evidence" value="ECO:0007669"/>
    <property type="project" value="UniProtKB-EC"/>
</dbReference>
<dbReference type="EC" id="5.1.3.14" evidence="3"/>
<accession>A0AAW3T7C6</accession>
<dbReference type="AlphaFoldDB" id="A0AAW3T7C6"/>
<dbReference type="PANTHER" id="PTHR43174:SF3">
    <property type="entry name" value="UDP-N-ACETYLGLUCOSAMINE 2-EPIMERASE"/>
    <property type="match status" value="1"/>
</dbReference>
<dbReference type="CDD" id="cd03786">
    <property type="entry name" value="GTB_UDP-GlcNAc_2-Epimerase"/>
    <property type="match status" value="1"/>
</dbReference>
<dbReference type="EMBL" id="JACGXP010000003">
    <property type="protein sequence ID" value="MBA8990856.1"/>
    <property type="molecule type" value="Genomic_DNA"/>
</dbReference>
<name>A0AAW3T7C6_9MICO</name>